<evidence type="ECO:0000256" key="1">
    <source>
        <dbReference type="SAM" id="MobiDB-lite"/>
    </source>
</evidence>
<feature type="region of interest" description="Disordered" evidence="1">
    <location>
        <begin position="269"/>
        <end position="292"/>
    </location>
</feature>
<protein>
    <submittedName>
        <fullName evidence="2">Uncharacterized protein</fullName>
    </submittedName>
</protein>
<keyword evidence="3" id="KW-1185">Reference proteome</keyword>
<feature type="region of interest" description="Disordered" evidence="1">
    <location>
        <begin position="46"/>
        <end position="66"/>
    </location>
</feature>
<name>A0A8S1MG08_9CILI</name>
<feature type="region of interest" description="Disordered" evidence="1">
    <location>
        <begin position="187"/>
        <end position="215"/>
    </location>
</feature>
<evidence type="ECO:0000313" key="3">
    <source>
        <dbReference type="Proteomes" id="UP000692954"/>
    </source>
</evidence>
<dbReference type="Proteomes" id="UP000692954">
    <property type="component" value="Unassembled WGS sequence"/>
</dbReference>
<dbReference type="AlphaFoldDB" id="A0A8S1MG08"/>
<dbReference type="EMBL" id="CAJJDN010000037">
    <property type="protein sequence ID" value="CAD8078429.1"/>
    <property type="molecule type" value="Genomic_DNA"/>
</dbReference>
<comment type="caution">
    <text evidence="2">The sequence shown here is derived from an EMBL/GenBank/DDBJ whole genome shotgun (WGS) entry which is preliminary data.</text>
</comment>
<organism evidence="2 3">
    <name type="scientific">Paramecium sonneborni</name>
    <dbReference type="NCBI Taxonomy" id="65129"/>
    <lineage>
        <taxon>Eukaryota</taxon>
        <taxon>Sar</taxon>
        <taxon>Alveolata</taxon>
        <taxon>Ciliophora</taxon>
        <taxon>Intramacronucleata</taxon>
        <taxon>Oligohymenophorea</taxon>
        <taxon>Peniculida</taxon>
        <taxon>Parameciidae</taxon>
        <taxon>Paramecium</taxon>
    </lineage>
</organism>
<sequence length="319" mass="38222">MDLRNRNTRKVLLQMLEKQLKQIMSENTTKVKFQEQLARFNIYEDQKRARQQQQQHSPSPQLMRTNSQSDHIEFYERQQSQLQLKNKRLQQSKEKSIQKKLQEEIQEATFHPKILKPKNQNTQKSDLYQQGMKWMQQKADHIDKLKESSMIQINQENLFKPMVNKVSEKIIKTTNQTNFFQRMNKNEDKKKEKMKRLKTDATPSFKPKINDRSKRVQSTLNKDILQVSVNLELMEKIRNYNQREQNHSCHEYPRQRNCSSALSQSIDFDKLPSNSPSFRNSRNSNTIKKQPKIQIDFNSPNQNMTMLYEALGDQKYDYF</sequence>
<reference evidence="2" key="1">
    <citation type="submission" date="2021-01" db="EMBL/GenBank/DDBJ databases">
        <authorList>
            <consortium name="Genoscope - CEA"/>
            <person name="William W."/>
        </authorList>
    </citation>
    <scope>NUCLEOTIDE SEQUENCE</scope>
</reference>
<feature type="compositionally biased region" description="Low complexity" evidence="1">
    <location>
        <begin position="51"/>
        <end position="61"/>
    </location>
</feature>
<gene>
    <name evidence="2" type="ORF">PSON_ATCC_30995.1.T0370304</name>
</gene>
<evidence type="ECO:0000313" key="2">
    <source>
        <dbReference type="EMBL" id="CAD8078429.1"/>
    </source>
</evidence>
<accession>A0A8S1MG08</accession>
<proteinExistence type="predicted"/>
<feature type="compositionally biased region" description="Low complexity" evidence="1">
    <location>
        <begin position="272"/>
        <end position="285"/>
    </location>
</feature>